<dbReference type="InterPro" id="IPR000182">
    <property type="entry name" value="GNAT_dom"/>
</dbReference>
<reference evidence="2 3" key="1">
    <citation type="submission" date="2018-04" db="EMBL/GenBank/DDBJ databases">
        <title>Genomic Encyclopedia of Archaeal and Bacterial Type Strains, Phase II (KMG-II): from individual species to whole genera.</title>
        <authorList>
            <person name="Goeker M."/>
        </authorList>
    </citation>
    <scope>NUCLEOTIDE SEQUENCE [LARGE SCALE GENOMIC DNA]</scope>
    <source>
        <strain evidence="2 3">DSM 100977</strain>
    </source>
</reference>
<dbReference type="Gene3D" id="3.40.630.30">
    <property type="match status" value="1"/>
</dbReference>
<dbReference type="RefSeq" id="WP_107845331.1">
    <property type="nucleotide sequence ID" value="NZ_QBKS01000001.1"/>
</dbReference>
<proteinExistence type="predicted"/>
<dbReference type="CDD" id="cd04301">
    <property type="entry name" value="NAT_SF"/>
    <property type="match status" value="1"/>
</dbReference>
<feature type="domain" description="N-acetyltransferase" evidence="1">
    <location>
        <begin position="3"/>
        <end position="145"/>
    </location>
</feature>
<gene>
    <name evidence="2" type="ORF">C8N43_1876</name>
</gene>
<comment type="caution">
    <text evidence="2">The sequence shown here is derived from an EMBL/GenBank/DDBJ whole genome shotgun (WGS) entry which is preliminary data.</text>
</comment>
<dbReference type="Pfam" id="PF13508">
    <property type="entry name" value="Acetyltransf_7"/>
    <property type="match status" value="1"/>
</dbReference>
<dbReference type="AlphaFoldDB" id="A0A2T6BMA2"/>
<dbReference type="SUPFAM" id="SSF55729">
    <property type="entry name" value="Acyl-CoA N-acyltransferases (Nat)"/>
    <property type="match status" value="1"/>
</dbReference>
<dbReference type="EMBL" id="QBKS01000001">
    <property type="protein sequence ID" value="PTX57210.1"/>
    <property type="molecule type" value="Genomic_DNA"/>
</dbReference>
<keyword evidence="3" id="KW-1185">Reference proteome</keyword>
<dbReference type="PROSITE" id="PS51186">
    <property type="entry name" value="GNAT"/>
    <property type="match status" value="1"/>
</dbReference>
<accession>A0A2T6BMA2</accession>
<dbReference type="Proteomes" id="UP000243978">
    <property type="component" value="Unassembled WGS sequence"/>
</dbReference>
<evidence type="ECO:0000313" key="2">
    <source>
        <dbReference type="EMBL" id="PTX57210.1"/>
    </source>
</evidence>
<dbReference type="GO" id="GO:0016747">
    <property type="term" value="F:acyltransferase activity, transferring groups other than amino-acyl groups"/>
    <property type="evidence" value="ECO:0007669"/>
    <property type="project" value="InterPro"/>
</dbReference>
<sequence length="146" mass="17046">MSCTYRLAKQRDGEACARIIQDWATETPWLGPVNSFEQLVEFWAGCLHNVETSWVAEVDGKVVGFCVREDDNLSGLYVARGFRDLGIGKQLLDLAKEDRDWITVWAYDENPRAREFYRREGCVEISREVEEDTRLIDVEHRWTRSK</sequence>
<keyword evidence="2" id="KW-0808">Transferase</keyword>
<evidence type="ECO:0000259" key="1">
    <source>
        <dbReference type="PROSITE" id="PS51186"/>
    </source>
</evidence>
<organism evidence="2 3">
    <name type="scientific">Litoreibacter ponti</name>
    <dbReference type="NCBI Taxonomy" id="1510457"/>
    <lineage>
        <taxon>Bacteria</taxon>
        <taxon>Pseudomonadati</taxon>
        <taxon>Pseudomonadota</taxon>
        <taxon>Alphaproteobacteria</taxon>
        <taxon>Rhodobacterales</taxon>
        <taxon>Roseobacteraceae</taxon>
        <taxon>Litoreibacter</taxon>
    </lineage>
</organism>
<evidence type="ECO:0000313" key="3">
    <source>
        <dbReference type="Proteomes" id="UP000243978"/>
    </source>
</evidence>
<dbReference type="InterPro" id="IPR016181">
    <property type="entry name" value="Acyl_CoA_acyltransferase"/>
</dbReference>
<name>A0A2T6BMA2_9RHOB</name>
<dbReference type="OrthoDB" id="9797417at2"/>
<protein>
    <submittedName>
        <fullName evidence="2">Acetyltransferase (GNAT) family protein</fullName>
    </submittedName>
</protein>